<protein>
    <submittedName>
        <fullName evidence="2">Uncharacterized protein</fullName>
    </submittedName>
</protein>
<feature type="signal peptide" evidence="1">
    <location>
        <begin position="1"/>
        <end position="18"/>
    </location>
</feature>
<gene>
    <name evidence="2" type="ORF">GCL60_16650</name>
</gene>
<feature type="chain" id="PRO_5026963512" evidence="1">
    <location>
        <begin position="19"/>
        <end position="136"/>
    </location>
</feature>
<sequence>MKKIFIIPLLLSPSLLFASNKIDFNLFPTDRGGNSDAATFSNEKIRNNPSNFIGKTATTALLNCISSELVGKDLKNVNISYDGVICRYNDVSFGVIMDLKQRELVKHNKIKIVTGTIVGVNLSGNNTIIIQPEKIN</sequence>
<comment type="caution">
    <text evidence="2">The sequence shown here is derived from an EMBL/GenBank/DDBJ whole genome shotgun (WGS) entry which is preliminary data.</text>
</comment>
<evidence type="ECO:0000256" key="1">
    <source>
        <dbReference type="SAM" id="SignalP"/>
    </source>
</evidence>
<organism evidence="2 3">
    <name type="scientific">Silvanigrella paludirubra</name>
    <dbReference type="NCBI Taxonomy" id="2499159"/>
    <lineage>
        <taxon>Bacteria</taxon>
        <taxon>Pseudomonadati</taxon>
        <taxon>Bdellovibrionota</taxon>
        <taxon>Oligoflexia</taxon>
        <taxon>Silvanigrellales</taxon>
        <taxon>Silvanigrellaceae</taxon>
        <taxon>Silvanigrella</taxon>
    </lineage>
</organism>
<evidence type="ECO:0000313" key="2">
    <source>
        <dbReference type="EMBL" id="KAB8035859.1"/>
    </source>
</evidence>
<dbReference type="Proteomes" id="UP000437748">
    <property type="component" value="Unassembled WGS sequence"/>
</dbReference>
<dbReference type="EMBL" id="WFLM01000009">
    <property type="protein sequence ID" value="KAB8035859.1"/>
    <property type="molecule type" value="Genomic_DNA"/>
</dbReference>
<keyword evidence="3" id="KW-1185">Reference proteome</keyword>
<dbReference type="AlphaFoldDB" id="A0A6N6VST4"/>
<dbReference type="RefSeq" id="WP_153421884.1">
    <property type="nucleotide sequence ID" value="NZ_WFLM01000009.1"/>
</dbReference>
<proteinExistence type="predicted"/>
<accession>A0A6N6VST4</accession>
<keyword evidence="1" id="KW-0732">Signal</keyword>
<evidence type="ECO:0000313" key="3">
    <source>
        <dbReference type="Proteomes" id="UP000437748"/>
    </source>
</evidence>
<name>A0A6N6VST4_9BACT</name>
<reference evidence="2 3" key="1">
    <citation type="submission" date="2019-10" db="EMBL/GenBank/DDBJ databases">
        <title>New species of Slilvanegrellaceae.</title>
        <authorList>
            <person name="Pitt A."/>
            <person name="Hahn M.W."/>
        </authorList>
    </citation>
    <scope>NUCLEOTIDE SEQUENCE [LARGE SCALE GENOMIC DNA]</scope>
    <source>
        <strain evidence="2 3">SP-Ram-0.45-NSY-1</strain>
    </source>
</reference>